<dbReference type="NCBIfam" id="TIGR01695">
    <property type="entry name" value="murJ_mviN"/>
    <property type="match status" value="1"/>
</dbReference>
<keyword evidence="7 10" id="KW-0472">Membrane</keyword>
<dbReference type="PIRSF" id="PIRSF002869">
    <property type="entry name" value="MviN"/>
    <property type="match status" value="1"/>
</dbReference>
<feature type="transmembrane region" description="Helical" evidence="10">
    <location>
        <begin position="479"/>
        <end position="502"/>
    </location>
</feature>
<feature type="transmembrane region" description="Helical" evidence="10">
    <location>
        <begin position="135"/>
        <end position="155"/>
    </location>
</feature>
<evidence type="ECO:0000256" key="3">
    <source>
        <dbReference type="ARBA" id="ARBA00022692"/>
    </source>
</evidence>
<evidence type="ECO:0000256" key="11">
    <source>
        <dbReference type="PIRNR" id="PIRNR002869"/>
    </source>
</evidence>
<comment type="similarity">
    <text evidence="9 10 11">Belongs to the MurJ/MviN family.</text>
</comment>
<feature type="transmembrane region" description="Helical" evidence="10">
    <location>
        <begin position="187"/>
        <end position="209"/>
    </location>
</feature>
<comment type="subcellular location">
    <subcellularLocation>
        <location evidence="10">Cell inner membrane</location>
        <topology evidence="10">Multi-pass membrane protein</topology>
    </subcellularLocation>
    <subcellularLocation>
        <location evidence="1">Cell membrane</location>
        <topology evidence="1">Multi-pass membrane protein</topology>
    </subcellularLocation>
</comment>
<gene>
    <name evidence="10 12" type="primary">murJ</name>
    <name evidence="12" type="ORF">ACFSJC_13690</name>
</gene>
<dbReference type="PANTHER" id="PTHR47019:SF1">
    <property type="entry name" value="LIPID II FLIPPASE MURJ"/>
    <property type="match status" value="1"/>
</dbReference>
<evidence type="ECO:0000256" key="6">
    <source>
        <dbReference type="ARBA" id="ARBA00022989"/>
    </source>
</evidence>
<proteinExistence type="inferred from homology"/>
<feature type="transmembrane region" description="Helical" evidence="10">
    <location>
        <begin position="237"/>
        <end position="263"/>
    </location>
</feature>
<feature type="transmembrane region" description="Helical" evidence="10">
    <location>
        <begin position="350"/>
        <end position="371"/>
    </location>
</feature>
<comment type="caution">
    <text evidence="12">The sequence shown here is derived from an EMBL/GenBank/DDBJ whole genome shotgun (WGS) entry which is preliminary data.</text>
</comment>
<keyword evidence="2 10" id="KW-1003">Cell membrane</keyword>
<reference evidence="13" key="1">
    <citation type="journal article" date="2019" name="Int. J. Syst. Evol. Microbiol.">
        <title>The Global Catalogue of Microorganisms (GCM) 10K type strain sequencing project: providing services to taxonomists for standard genome sequencing and annotation.</title>
        <authorList>
            <consortium name="The Broad Institute Genomics Platform"/>
            <consortium name="The Broad Institute Genome Sequencing Center for Infectious Disease"/>
            <person name="Wu L."/>
            <person name="Ma J."/>
        </authorList>
    </citation>
    <scope>NUCLEOTIDE SEQUENCE [LARGE SCALE GENOMIC DNA]</scope>
    <source>
        <strain evidence="13">KACC 12597</strain>
    </source>
</reference>
<accession>A0ABW4Y9N9</accession>
<dbReference type="RefSeq" id="WP_386027518.1">
    <property type="nucleotide sequence ID" value="NZ_JBHUHX010000039.1"/>
</dbReference>
<evidence type="ECO:0000256" key="9">
    <source>
        <dbReference type="ARBA" id="ARBA00061532"/>
    </source>
</evidence>
<evidence type="ECO:0000256" key="4">
    <source>
        <dbReference type="ARBA" id="ARBA00022960"/>
    </source>
</evidence>
<dbReference type="HAMAP" id="MF_02078">
    <property type="entry name" value="MurJ_MviN"/>
    <property type="match status" value="1"/>
</dbReference>
<comment type="pathway">
    <text evidence="10">Cell wall biogenesis; peptidoglycan biosynthesis.</text>
</comment>
<evidence type="ECO:0000256" key="2">
    <source>
        <dbReference type="ARBA" id="ARBA00022475"/>
    </source>
</evidence>
<dbReference type="CDD" id="cd13123">
    <property type="entry name" value="MATE_MurJ_like"/>
    <property type="match status" value="1"/>
</dbReference>
<feature type="transmembrane region" description="Helical" evidence="10">
    <location>
        <begin position="451"/>
        <end position="473"/>
    </location>
</feature>
<organism evidence="12 13">
    <name type="scientific">Thiorhodococcus fuscus</name>
    <dbReference type="NCBI Taxonomy" id="527200"/>
    <lineage>
        <taxon>Bacteria</taxon>
        <taxon>Pseudomonadati</taxon>
        <taxon>Pseudomonadota</taxon>
        <taxon>Gammaproteobacteria</taxon>
        <taxon>Chromatiales</taxon>
        <taxon>Chromatiaceae</taxon>
        <taxon>Thiorhodococcus</taxon>
    </lineage>
</organism>
<name>A0ABW4Y9N9_9GAMM</name>
<evidence type="ECO:0000256" key="5">
    <source>
        <dbReference type="ARBA" id="ARBA00022984"/>
    </source>
</evidence>
<feature type="transmembrane region" description="Helical" evidence="10">
    <location>
        <begin position="162"/>
        <end position="181"/>
    </location>
</feature>
<evidence type="ECO:0000256" key="8">
    <source>
        <dbReference type="ARBA" id="ARBA00060041"/>
    </source>
</evidence>
<feature type="transmembrane region" description="Helical" evidence="10">
    <location>
        <begin position="383"/>
        <end position="404"/>
    </location>
</feature>
<sequence>MVSLAASLAKVGSSTLLSRILGFSRDLVVARLFGADAATDAFFVAFKIPNFMRRLFAEGAFSIAFVPVLNEYRQQRGFTALKRFVDDMAGTLGAGLALITLLGVLGAPVLVLVFAPGFATDASQRELTVEMLRITFPYLLFISLTALAGGILNTYERFGVPALTPVILNISLIGCAIWLAPHLEQPIIALALGVLIAGIVQLAVQLPFLHRIGLLPRPRVNAGDPGVRRVIRTMGPAIFGVSVAQISLLLDTLLASLLTTGSISWLYYSDRLMEFPLGILAVALGTVILPRLSQRHADKDPADFSATLDWALRWVLLLGLPAAIGLLALSGPLMATLFHSSEFGAQDVVMASYSLMAYAPGIVGFMAIKVLAPGYYARHDTRAPVRIAAIALVVDIGVSLALMYPLGHAGLAIGTAVAATVNAGLLLHGLMRSGVLRPGSEWPALLLKGSLASLVMGLTLILGTGATADWIAMDTWTRIAHLFTWILVGGMLYAIALLALGIRPSHLKPDSGSSA</sequence>
<feature type="transmembrane region" description="Helical" evidence="10">
    <location>
        <begin position="410"/>
        <end position="430"/>
    </location>
</feature>
<keyword evidence="10 11" id="KW-0961">Cell wall biogenesis/degradation</keyword>
<keyword evidence="10 11" id="KW-0813">Transport</keyword>
<dbReference type="InterPro" id="IPR051050">
    <property type="entry name" value="Lipid_II_flippase_MurJ/MviN"/>
</dbReference>
<evidence type="ECO:0000313" key="13">
    <source>
        <dbReference type="Proteomes" id="UP001597337"/>
    </source>
</evidence>
<evidence type="ECO:0000256" key="7">
    <source>
        <dbReference type="ARBA" id="ARBA00023136"/>
    </source>
</evidence>
<keyword evidence="6 10" id="KW-1133">Transmembrane helix</keyword>
<dbReference type="PANTHER" id="PTHR47019">
    <property type="entry name" value="LIPID II FLIPPASE MURJ"/>
    <property type="match status" value="1"/>
</dbReference>
<feature type="transmembrane region" description="Helical" evidence="10">
    <location>
        <begin position="92"/>
        <end position="115"/>
    </location>
</feature>
<keyword evidence="10" id="KW-0997">Cell inner membrane</keyword>
<feature type="transmembrane region" description="Helical" evidence="10">
    <location>
        <begin position="314"/>
        <end position="338"/>
    </location>
</feature>
<evidence type="ECO:0000313" key="12">
    <source>
        <dbReference type="EMBL" id="MFD2112896.1"/>
    </source>
</evidence>
<dbReference type="InterPro" id="IPR004268">
    <property type="entry name" value="MurJ"/>
</dbReference>
<evidence type="ECO:0000256" key="1">
    <source>
        <dbReference type="ARBA" id="ARBA00004651"/>
    </source>
</evidence>
<dbReference type="PRINTS" id="PR01806">
    <property type="entry name" value="VIRFACTRMVIN"/>
</dbReference>
<feature type="transmembrane region" description="Helical" evidence="10">
    <location>
        <begin position="275"/>
        <end position="293"/>
    </location>
</feature>
<dbReference type="EMBL" id="JBHUHX010000039">
    <property type="protein sequence ID" value="MFD2112896.1"/>
    <property type="molecule type" value="Genomic_DNA"/>
</dbReference>
<keyword evidence="5 10" id="KW-0573">Peptidoglycan synthesis</keyword>
<protein>
    <recommendedName>
        <fullName evidence="10">Probable lipid II flippase MurJ</fullName>
    </recommendedName>
</protein>
<keyword evidence="3 10" id="KW-0812">Transmembrane</keyword>
<evidence type="ECO:0000256" key="10">
    <source>
        <dbReference type="HAMAP-Rule" id="MF_02078"/>
    </source>
</evidence>
<keyword evidence="4 10" id="KW-0133">Cell shape</keyword>
<dbReference type="Proteomes" id="UP001597337">
    <property type="component" value="Unassembled WGS sequence"/>
</dbReference>
<dbReference type="Pfam" id="PF03023">
    <property type="entry name" value="MurJ"/>
    <property type="match status" value="1"/>
</dbReference>
<comment type="function">
    <text evidence="8 10 11">Involved in peptidoglycan biosynthesis. Transports lipid-linked peptidoglycan precursors from the inner to the outer leaflet of the cytoplasmic membrane.</text>
</comment>
<keyword evidence="13" id="KW-1185">Reference proteome</keyword>